<dbReference type="Proteomes" id="UP001333710">
    <property type="component" value="Chromosome"/>
</dbReference>
<evidence type="ECO:0000313" key="1">
    <source>
        <dbReference type="EMBL" id="BDX05759.1"/>
    </source>
</evidence>
<dbReference type="EMBL" id="AP027272">
    <property type="protein sequence ID" value="BDX05759.1"/>
    <property type="molecule type" value="Genomic_DNA"/>
</dbReference>
<evidence type="ECO:0008006" key="3">
    <source>
        <dbReference type="Google" id="ProtNLM"/>
    </source>
</evidence>
<proteinExistence type="predicted"/>
<dbReference type="RefSeq" id="WP_338291751.1">
    <property type="nucleotide sequence ID" value="NZ_AP027272.1"/>
</dbReference>
<protein>
    <recommendedName>
        <fullName evidence="3">HicB protein</fullName>
    </recommendedName>
</protein>
<dbReference type="KEGG" id="pmaw:MACH26_12800"/>
<evidence type="ECO:0000313" key="2">
    <source>
        <dbReference type="Proteomes" id="UP001333710"/>
    </source>
</evidence>
<reference evidence="1" key="1">
    <citation type="submission" date="2023-01" db="EMBL/GenBank/DDBJ databases">
        <title>Complete genome sequence of Planctobacterium marinum strain Dej080120_11.</title>
        <authorList>
            <person name="Ueki S."/>
            <person name="Maruyama F."/>
        </authorList>
    </citation>
    <scope>NUCLEOTIDE SEQUENCE</scope>
    <source>
        <strain evidence="1">Dej080120_11</strain>
    </source>
</reference>
<organism evidence="1 2">
    <name type="scientific">Planctobacterium marinum</name>
    <dbReference type="NCBI Taxonomy" id="1631968"/>
    <lineage>
        <taxon>Bacteria</taxon>
        <taxon>Pseudomonadati</taxon>
        <taxon>Pseudomonadota</taxon>
        <taxon>Gammaproteobacteria</taxon>
        <taxon>Alteromonadales</taxon>
        <taxon>Alteromonadaceae</taxon>
        <taxon>Planctobacterium</taxon>
    </lineage>
</organism>
<accession>A0AA48HPS8</accession>
<dbReference type="AlphaFoldDB" id="A0AA48HPS8"/>
<keyword evidence="2" id="KW-1185">Reference proteome</keyword>
<sequence>MVKLEYKGFLGSLNFQSEACYYFGNLQLKRDNVMYQASSIEELEVNFRKSVDNYLQDCAAFGIEPG</sequence>
<gene>
    <name evidence="1" type="ORF">MACH26_12800</name>
</gene>
<name>A0AA48HPS8_9ALTE</name>